<evidence type="ECO:0000313" key="3">
    <source>
        <dbReference type="EMBL" id="SQD06103.1"/>
    </source>
</evidence>
<evidence type="ECO:0000259" key="2">
    <source>
        <dbReference type="Pfam" id="PF08400"/>
    </source>
</evidence>
<evidence type="ECO:0000256" key="1">
    <source>
        <dbReference type="SAM" id="MobiDB-lite"/>
    </source>
</evidence>
<organism evidence="3 4">
    <name type="scientific">Escherichia coli</name>
    <dbReference type="NCBI Taxonomy" id="562"/>
    <lineage>
        <taxon>Bacteria</taxon>
        <taxon>Pseudomonadati</taxon>
        <taxon>Pseudomonadota</taxon>
        <taxon>Gammaproteobacteria</taxon>
        <taxon>Enterobacterales</taxon>
        <taxon>Enterobacteriaceae</taxon>
        <taxon>Escherichia</taxon>
    </lineage>
</organism>
<reference evidence="3 4" key="1">
    <citation type="submission" date="2018-06" db="EMBL/GenBank/DDBJ databases">
        <authorList>
            <consortium name="Pathogen Informatics"/>
            <person name="Doyle S."/>
        </authorList>
    </citation>
    <scope>NUCLEOTIDE SEQUENCE [LARGE SCALE GENOMIC DNA]</scope>
    <source>
        <strain evidence="3 4">NCTC8009</strain>
    </source>
</reference>
<dbReference type="Pfam" id="PF08400">
    <property type="entry name" value="phage_tail_N"/>
    <property type="match status" value="1"/>
</dbReference>
<dbReference type="EMBL" id="UARW01000010">
    <property type="protein sequence ID" value="SQD06103.1"/>
    <property type="molecule type" value="Genomic_DNA"/>
</dbReference>
<gene>
    <name evidence="3" type="primary">ydfN</name>
    <name evidence="3" type="ORF">NCTC8009_06691</name>
</gene>
<dbReference type="InterPro" id="IPR013609">
    <property type="entry name" value="Stf-like_N"/>
</dbReference>
<name>A0A2X3KDD6_ECOLX</name>
<feature type="domain" description="Lambda-like tail fibre protein N-terminal" evidence="2">
    <location>
        <begin position="10"/>
        <end position="38"/>
    </location>
</feature>
<proteinExistence type="predicted"/>
<protein>
    <submittedName>
        <fullName evidence="3">PPE-repeat protein</fullName>
    </submittedName>
</protein>
<evidence type="ECO:0000313" key="4">
    <source>
        <dbReference type="Proteomes" id="UP000250991"/>
    </source>
</evidence>
<dbReference type="AlphaFoldDB" id="A0A2X3KDD6"/>
<dbReference type="Proteomes" id="UP000250991">
    <property type="component" value="Unassembled WGS sequence"/>
</dbReference>
<sequence>MPVRRHCAVFEQMVEEVARNASVVAQNTAAAKKSASDAGTSAREAGNPCD</sequence>
<feature type="region of interest" description="Disordered" evidence="1">
    <location>
        <begin position="27"/>
        <end position="50"/>
    </location>
</feature>
<accession>A0A2X3KDD6</accession>